<dbReference type="Gene3D" id="1.25.40.10">
    <property type="entry name" value="Tetratricopeptide repeat domain"/>
    <property type="match status" value="3"/>
</dbReference>
<evidence type="ECO:0000313" key="1">
    <source>
        <dbReference type="EMBL" id="EKD19935.1"/>
    </source>
</evidence>
<dbReference type="EMBL" id="JH921430">
    <property type="protein sequence ID" value="EKD19935.1"/>
    <property type="molecule type" value="Genomic_DNA"/>
</dbReference>
<evidence type="ECO:0000313" key="2">
    <source>
        <dbReference type="Proteomes" id="UP000006753"/>
    </source>
</evidence>
<dbReference type="OrthoDB" id="5986190at2759"/>
<dbReference type="PANTHER" id="PTHR46082:SF6">
    <property type="entry name" value="AAA+ ATPASE DOMAIN-CONTAINING PROTEIN-RELATED"/>
    <property type="match status" value="1"/>
</dbReference>
<dbReference type="InterPro" id="IPR027417">
    <property type="entry name" value="P-loop_NTPase"/>
</dbReference>
<dbReference type="Gene3D" id="3.40.50.300">
    <property type="entry name" value="P-loop containing nucleotide triphosphate hydrolases"/>
    <property type="match status" value="1"/>
</dbReference>
<gene>
    <name evidence="1" type="ORF">MBM_01887</name>
</gene>
<dbReference type="Proteomes" id="UP000006753">
    <property type="component" value="Unassembled WGS sequence"/>
</dbReference>
<proteinExistence type="predicted"/>
<dbReference type="eggNOG" id="KOG1840">
    <property type="taxonomic scope" value="Eukaryota"/>
</dbReference>
<dbReference type="STRING" id="1072389.K1WQL4"/>
<reference evidence="1 2" key="1">
    <citation type="journal article" date="2012" name="BMC Genomics">
        <title>Sequencing the genome of Marssonina brunnea reveals fungus-poplar co-evolution.</title>
        <authorList>
            <person name="Zhu S."/>
            <person name="Cao Y.-Z."/>
            <person name="Jiang C."/>
            <person name="Tan B.-Y."/>
            <person name="Wang Z."/>
            <person name="Feng S."/>
            <person name="Zhang L."/>
            <person name="Su X.-H."/>
            <person name="Brejova B."/>
            <person name="Vinar T."/>
            <person name="Xu M."/>
            <person name="Wang M.-X."/>
            <person name="Zhang S.-G."/>
            <person name="Huang M.-R."/>
            <person name="Wu R."/>
            <person name="Zhou Y."/>
        </authorList>
    </citation>
    <scope>NUCLEOTIDE SEQUENCE [LARGE SCALE GENOMIC DNA]</scope>
    <source>
        <strain evidence="1 2">MB_m1</strain>
    </source>
</reference>
<dbReference type="SUPFAM" id="SSF48452">
    <property type="entry name" value="TPR-like"/>
    <property type="match status" value="2"/>
</dbReference>
<dbReference type="KEGG" id="mbe:MBM_01887"/>
<organism evidence="1 2">
    <name type="scientific">Marssonina brunnea f. sp. multigermtubi (strain MB_m1)</name>
    <name type="common">Marssonina leaf spot fungus</name>
    <dbReference type="NCBI Taxonomy" id="1072389"/>
    <lineage>
        <taxon>Eukaryota</taxon>
        <taxon>Fungi</taxon>
        <taxon>Dikarya</taxon>
        <taxon>Ascomycota</taxon>
        <taxon>Pezizomycotina</taxon>
        <taxon>Leotiomycetes</taxon>
        <taxon>Helotiales</taxon>
        <taxon>Drepanopezizaceae</taxon>
        <taxon>Drepanopeziza</taxon>
    </lineage>
</organism>
<dbReference type="HOGENOM" id="CLU_000288_125_8_1"/>
<dbReference type="SUPFAM" id="SSF52540">
    <property type="entry name" value="P-loop containing nucleoside triphosphate hydrolases"/>
    <property type="match status" value="1"/>
</dbReference>
<keyword evidence="2" id="KW-1185">Reference proteome</keyword>
<dbReference type="InParanoid" id="K1WQL4"/>
<dbReference type="AlphaFoldDB" id="K1WQL4"/>
<dbReference type="OMA" id="RMVHQIV"/>
<dbReference type="InterPro" id="IPR053137">
    <property type="entry name" value="NLR-like"/>
</dbReference>
<dbReference type="InterPro" id="IPR011990">
    <property type="entry name" value="TPR-like_helical_dom_sf"/>
</dbReference>
<dbReference type="Pfam" id="PF13374">
    <property type="entry name" value="TPR_10"/>
    <property type="match status" value="3"/>
</dbReference>
<dbReference type="GeneID" id="18757822"/>
<dbReference type="RefSeq" id="XP_007289776.1">
    <property type="nucleotide sequence ID" value="XM_007289714.1"/>
</dbReference>
<sequence length="1036" mass="115611">MASKAVDENIAELVNAVEPEANTSVDIPIEAASDPISIPPEALADSKNPAMAQEQLSDAISHILLASLEAATKKLVNRNEVSAEKEAGHADTNEFQVPREPFLSSPATFKVPHSRNLDFVGRIPALSQLFGMWNPGQTSQARIAIVGLGGVGKTELAIEFVHRVRHVSPTTPVFWFGPDDLGVTDGKSDAAPGMQLEEWIRLDWGSETMLVVDTADRFELLQDDLPNGRLMDALQQFKGTIILLTRSIQNAGELTGSHGLCEVGELDADASLVLFRNHLSPEASSATEIQIQEIVGVMAYLPRALVQVAEVVNRTGMTVSQFLDLYKRADQFKLRLLGTLDPVSAPDHGLSVFGRGVFDVRKYRKRYPKFSRFLYQLYYLGGVSVPWKVFSADDPIDMVIILVLVRGNFIIVEDVSQQTYTIHPLVCLAIRNYLASIDGGRSEDDIAEERNWYDEIILSFSKVYPDATQDTRAWWKQCFAHLIRGYKLHNNALKIAVATIYHRESTFFKRKGMYFEALKMTELARSALPEPIPPEQLAIIQENVSLLHSLAKYREMHEVLQKTSPDSDPGKLWKKRMQAKLEMADCANQYDSAIEMFRQVLLTVQASDESETSVSVSMDDLGVVLMHKGRYRDAIAQCQKALTERKESLGSSYPDTLSSCHNLAEALKRNGKYDEALRYIQGAVAGRETILGADHPETVHSRAVKASILRCKAISISDFEEAESLLLECIDRLGTVLSKSHPIVTSCRSELALIFLGRGNYDVAEQINQTVLTTREHGPWLEASTHPDTLSSQHQLVEVLRLKEGCKAADLLSERVLNDRTAFLTSGTLSGNDFHPDQLAALHDRAIILSGLKQHPTALEKIDLALAGRKTLLGDEHPDTLMSLTWKGEIMRAQLPRYQSERGQILDSIESMHRQAHEGLSWIFGPEHQKTLQCLTNLALLKNERGGPFARESEDLYRQICKSYQRTLGDLHPETLKSKGRYAEAMRASSLGNHSPAKQLWRESCSGFAKMYGPDAWVTAQAYKEYEKFLRTYPDS</sequence>
<dbReference type="PANTHER" id="PTHR46082">
    <property type="entry name" value="ATP/GTP-BINDING PROTEIN-RELATED"/>
    <property type="match status" value="1"/>
</dbReference>
<accession>K1WQL4</accession>
<protein>
    <submittedName>
        <fullName evidence="1">Uncharacterized protein</fullName>
    </submittedName>
</protein>
<name>K1WQL4_MARBU</name>